<dbReference type="AlphaFoldDB" id="A0A8D8WJN5"/>
<accession>A0A8D8WJN5</accession>
<name>A0A8D8WJN5_9HEMI</name>
<dbReference type="InterPro" id="IPR022127">
    <property type="entry name" value="STIMATE/YPL162C"/>
</dbReference>
<feature type="region of interest" description="Disordered" evidence="1">
    <location>
        <begin position="229"/>
        <end position="472"/>
    </location>
</feature>
<feature type="transmembrane region" description="Helical" evidence="2">
    <location>
        <begin position="183"/>
        <end position="201"/>
    </location>
</feature>
<keyword evidence="2" id="KW-0812">Transmembrane</keyword>
<dbReference type="PANTHER" id="PTHR31735">
    <property type="entry name" value="VACUOLAR MEMBRANE PROTEIN YPL162C"/>
    <property type="match status" value="1"/>
</dbReference>
<feature type="compositionally biased region" description="Acidic residues" evidence="1">
    <location>
        <begin position="393"/>
        <end position="420"/>
    </location>
</feature>
<feature type="compositionally biased region" description="Acidic residues" evidence="1">
    <location>
        <begin position="248"/>
        <end position="261"/>
    </location>
</feature>
<evidence type="ECO:0000313" key="3">
    <source>
        <dbReference type="EMBL" id="CAG6660439.1"/>
    </source>
</evidence>
<feature type="transmembrane region" description="Helical" evidence="2">
    <location>
        <begin position="25"/>
        <end position="44"/>
    </location>
</feature>
<proteinExistence type="predicted"/>
<keyword evidence="2" id="KW-1133">Transmembrane helix</keyword>
<dbReference type="Pfam" id="PF12400">
    <property type="entry name" value="STIMATE"/>
    <property type="match status" value="1"/>
</dbReference>
<feature type="transmembrane region" description="Helical" evidence="2">
    <location>
        <begin position="89"/>
        <end position="109"/>
    </location>
</feature>
<protein>
    <submittedName>
        <fullName evidence="3">Store-operated calcium entry regulator STIMATE</fullName>
    </submittedName>
</protein>
<feature type="transmembrane region" description="Helical" evidence="2">
    <location>
        <begin position="65"/>
        <end position="83"/>
    </location>
</feature>
<sequence>METVMNVTNSTGHCSQDALTGAFGWLLQLILASLAFTCLIFKRFCEPKYERRPWIIWFYDTSKQVIGSLVIHMTNIILASDFQGDPCTWYVIHFLLDSSLGLFLIYLGIRYACYLAKRNAWSMLDFGEYGNPPSYHIWLSQCCLYVFLLLNVKVVITFLMKLQFWSDVSRFILTPITNPQAELAIVMLIIPFFVNAIQFWITDDILMHQSRHFDGILTRMKIRYRQIVTNPGSRGGGSRDVLGGDFTVSDDDDDDDDEQNDNSEQTQVSKDSGKRKRSDSSSSGNSSTSVESLSGDRKGWASPESILEKREQRKRRKKKRREEEERGEEEEKGGGGGRKRKREREEEEDEDQGGALGSRTTITISQKIPAAKVISSSTTRAACDLEKGHLESDLDLEDSEDDEEKEVNDTKDDLEEESDSETIGSKFRRAAALPSDVEFDLESSQDGEEGEGEEEGEEWSKMGAALEKEFGF</sequence>
<feature type="compositionally biased region" description="Low complexity" evidence="1">
    <location>
        <begin position="280"/>
        <end position="293"/>
    </location>
</feature>
<dbReference type="EMBL" id="HBUF01197004">
    <property type="protein sequence ID" value="CAG6660439.1"/>
    <property type="molecule type" value="Transcribed_RNA"/>
</dbReference>
<dbReference type="PANTHER" id="PTHR31735:SF1">
    <property type="entry name" value="VACUOLAR MEMBRANE PROTEIN YPL162C"/>
    <property type="match status" value="1"/>
</dbReference>
<feature type="transmembrane region" description="Helical" evidence="2">
    <location>
        <begin position="142"/>
        <end position="163"/>
    </location>
</feature>
<feature type="compositionally biased region" description="Basic and acidic residues" evidence="1">
    <location>
        <begin position="383"/>
        <end position="392"/>
    </location>
</feature>
<evidence type="ECO:0000256" key="1">
    <source>
        <dbReference type="SAM" id="MobiDB-lite"/>
    </source>
</evidence>
<dbReference type="GO" id="GO:0016020">
    <property type="term" value="C:membrane"/>
    <property type="evidence" value="ECO:0007669"/>
    <property type="project" value="TreeGrafter"/>
</dbReference>
<keyword evidence="2" id="KW-0472">Membrane</keyword>
<evidence type="ECO:0000256" key="2">
    <source>
        <dbReference type="SAM" id="Phobius"/>
    </source>
</evidence>
<organism evidence="3">
    <name type="scientific">Cacopsylla melanoneura</name>
    <dbReference type="NCBI Taxonomy" id="428564"/>
    <lineage>
        <taxon>Eukaryota</taxon>
        <taxon>Metazoa</taxon>
        <taxon>Ecdysozoa</taxon>
        <taxon>Arthropoda</taxon>
        <taxon>Hexapoda</taxon>
        <taxon>Insecta</taxon>
        <taxon>Pterygota</taxon>
        <taxon>Neoptera</taxon>
        <taxon>Paraneoptera</taxon>
        <taxon>Hemiptera</taxon>
        <taxon>Sternorrhyncha</taxon>
        <taxon>Psylloidea</taxon>
        <taxon>Psyllidae</taxon>
        <taxon>Psyllinae</taxon>
        <taxon>Cacopsylla</taxon>
    </lineage>
</organism>
<feature type="compositionally biased region" description="Acidic residues" evidence="1">
    <location>
        <begin position="437"/>
        <end position="457"/>
    </location>
</feature>
<reference evidence="3" key="1">
    <citation type="submission" date="2021-05" db="EMBL/GenBank/DDBJ databases">
        <authorList>
            <person name="Alioto T."/>
            <person name="Alioto T."/>
            <person name="Gomez Garrido J."/>
        </authorList>
    </citation>
    <scope>NUCLEOTIDE SEQUENCE</scope>
</reference>